<evidence type="ECO:0008006" key="4">
    <source>
        <dbReference type="Google" id="ProtNLM"/>
    </source>
</evidence>
<feature type="signal peptide" evidence="1">
    <location>
        <begin position="1"/>
        <end position="30"/>
    </location>
</feature>
<keyword evidence="3" id="KW-1185">Reference proteome</keyword>
<evidence type="ECO:0000313" key="3">
    <source>
        <dbReference type="Proteomes" id="UP000606490"/>
    </source>
</evidence>
<sequence>MTQSMLDPTFRRPLSTLTLALGILAGCARATPEAFNAHMASLVGRSEADLVAALGVPERTYDTEGQRFLQYESRRLVSYPSASFYGPGYGGFGYGGFGGQRFGSAFGGYYGGGFAPTVETRACDVTFELRAGRVAGFTARGNDCVATATAATPVVR</sequence>
<feature type="chain" id="PRO_5045327650" description="Lipoprotein transmembrane" evidence="1">
    <location>
        <begin position="31"/>
        <end position="156"/>
    </location>
</feature>
<organism evidence="2 3">
    <name type="scientific">Belnapia mucosa</name>
    <dbReference type="NCBI Taxonomy" id="2804532"/>
    <lineage>
        <taxon>Bacteria</taxon>
        <taxon>Pseudomonadati</taxon>
        <taxon>Pseudomonadota</taxon>
        <taxon>Alphaproteobacteria</taxon>
        <taxon>Acetobacterales</taxon>
        <taxon>Roseomonadaceae</taxon>
        <taxon>Belnapia</taxon>
    </lineage>
</organism>
<accession>A0ABS1VCY6</accession>
<name>A0ABS1VCY6_9PROT</name>
<keyword evidence="1" id="KW-0732">Signal</keyword>
<dbReference type="Proteomes" id="UP000606490">
    <property type="component" value="Unassembled WGS sequence"/>
</dbReference>
<comment type="caution">
    <text evidence="2">The sequence shown here is derived from an EMBL/GenBank/DDBJ whole genome shotgun (WGS) entry which is preliminary data.</text>
</comment>
<dbReference type="RefSeq" id="WP_202829195.1">
    <property type="nucleotide sequence ID" value="NZ_JAEUXJ010000041.1"/>
</dbReference>
<reference evidence="2 3" key="1">
    <citation type="submission" date="2021-01" db="EMBL/GenBank/DDBJ databases">
        <title>Belnapia mucosa sp. nov. and Belnapia arida sp. nov., isolated from the Tabernas Desert (Almeria, Spain).</title>
        <authorList>
            <person name="Molina-Menor E."/>
            <person name="Vidal-Verdu A."/>
            <person name="Calonge A."/>
            <person name="Satari L."/>
            <person name="Pereto Magraner J."/>
            <person name="Porcar Miralles M."/>
        </authorList>
    </citation>
    <scope>NUCLEOTIDE SEQUENCE [LARGE SCALE GENOMIC DNA]</scope>
    <source>
        <strain evidence="2 3">T6</strain>
    </source>
</reference>
<gene>
    <name evidence="2" type="ORF">JMJ55_29550</name>
</gene>
<evidence type="ECO:0000256" key="1">
    <source>
        <dbReference type="SAM" id="SignalP"/>
    </source>
</evidence>
<protein>
    <recommendedName>
        <fullName evidence="4">Lipoprotein transmembrane</fullName>
    </recommendedName>
</protein>
<evidence type="ECO:0000313" key="2">
    <source>
        <dbReference type="EMBL" id="MBL6459462.1"/>
    </source>
</evidence>
<dbReference type="EMBL" id="JAEUXJ010000041">
    <property type="protein sequence ID" value="MBL6459462.1"/>
    <property type="molecule type" value="Genomic_DNA"/>
</dbReference>
<proteinExistence type="predicted"/>